<protein>
    <submittedName>
        <fullName evidence="2">Uncharacterized protein</fullName>
    </submittedName>
</protein>
<feature type="region of interest" description="Disordered" evidence="1">
    <location>
        <begin position="85"/>
        <end position="126"/>
    </location>
</feature>
<organism evidence="2 3">
    <name type="scientific">Sphaerotilus uruguayifluvii</name>
    <dbReference type="NCBI Taxonomy" id="2735897"/>
    <lineage>
        <taxon>Bacteria</taxon>
        <taxon>Pseudomonadati</taxon>
        <taxon>Pseudomonadota</taxon>
        <taxon>Betaproteobacteria</taxon>
        <taxon>Burkholderiales</taxon>
        <taxon>Sphaerotilaceae</taxon>
        <taxon>Sphaerotilus</taxon>
    </lineage>
</organism>
<name>A0ABX2FY02_9BURK</name>
<dbReference type="RefSeq" id="WP_173803388.1">
    <property type="nucleotide sequence ID" value="NZ_JABSNM010000001.1"/>
</dbReference>
<dbReference type="Proteomes" id="UP001516061">
    <property type="component" value="Unassembled WGS sequence"/>
</dbReference>
<feature type="compositionally biased region" description="Pro residues" evidence="1">
    <location>
        <begin position="97"/>
        <end position="107"/>
    </location>
</feature>
<gene>
    <name evidence="2" type="ORF">HNQ01_000133</name>
</gene>
<accession>A0ABX2FY02</accession>
<evidence type="ECO:0000256" key="1">
    <source>
        <dbReference type="SAM" id="MobiDB-lite"/>
    </source>
</evidence>
<reference evidence="2 3" key="1">
    <citation type="submission" date="2020-05" db="EMBL/GenBank/DDBJ databases">
        <title>Genomic Encyclopedia of Type Strains, Phase IV (KMG-V): Genome sequencing to study the core and pangenomes of soil and plant-associated prokaryotes.</title>
        <authorList>
            <person name="Whitman W."/>
        </authorList>
    </citation>
    <scope>NUCLEOTIDE SEQUENCE [LARGE SCALE GENOMIC DNA]</scope>
    <source>
        <strain evidence="2 3">C29</strain>
    </source>
</reference>
<evidence type="ECO:0000313" key="2">
    <source>
        <dbReference type="EMBL" id="NRT54426.1"/>
    </source>
</evidence>
<feature type="compositionally biased region" description="Pro residues" evidence="1">
    <location>
        <begin position="1"/>
        <end position="15"/>
    </location>
</feature>
<evidence type="ECO:0000313" key="3">
    <source>
        <dbReference type="Proteomes" id="UP001516061"/>
    </source>
</evidence>
<sequence length="145" mass="15216">MSPAAVPPPDPPDLPLPGRRGRHYPVSQGYRPVWRSRPWFLPGRRTAAVLGLAVVALLAWRSERWWPLLQGRSVTRAVRPVVEAADPAAAGPLQPGARPPSPEPAPAEVPAAATTPPPVPVHRCAGAGGRVAYGQTADCRSGSGP</sequence>
<dbReference type="EMBL" id="JABSNM010000001">
    <property type="protein sequence ID" value="NRT54426.1"/>
    <property type="molecule type" value="Genomic_DNA"/>
</dbReference>
<keyword evidence="3" id="KW-1185">Reference proteome</keyword>
<comment type="caution">
    <text evidence="2">The sequence shown here is derived from an EMBL/GenBank/DDBJ whole genome shotgun (WGS) entry which is preliminary data.</text>
</comment>
<feature type="region of interest" description="Disordered" evidence="1">
    <location>
        <begin position="1"/>
        <end position="23"/>
    </location>
</feature>
<proteinExistence type="predicted"/>